<name>A0A194PS17_PAPXU</name>
<dbReference type="Proteomes" id="UP000053268">
    <property type="component" value="Unassembled WGS sequence"/>
</dbReference>
<protein>
    <submittedName>
        <fullName evidence="2">Uncharacterized protein</fullName>
    </submittedName>
</protein>
<sequence length="152" mass="16879">MFELGILIQRAVSCEGLVTKVKRDLIPLHEECGLSPRPAPASPPRRGRGGITATLNKWGNPLYLSGRLPWCARCTKADSCSVRYRDIILHLMVSIIDPRGLRCDMLLSPRAEGFIANKHVSRRQPNSTPHRHRAPQLRSTRCAAATPPLITV</sequence>
<proteinExistence type="predicted"/>
<reference evidence="2 3" key="1">
    <citation type="journal article" date="2015" name="Nat. Commun.">
        <title>Outbred genome sequencing and CRISPR/Cas9 gene editing in butterflies.</title>
        <authorList>
            <person name="Li X."/>
            <person name="Fan D."/>
            <person name="Zhang W."/>
            <person name="Liu G."/>
            <person name="Zhang L."/>
            <person name="Zhao L."/>
            <person name="Fang X."/>
            <person name="Chen L."/>
            <person name="Dong Y."/>
            <person name="Chen Y."/>
            <person name="Ding Y."/>
            <person name="Zhao R."/>
            <person name="Feng M."/>
            <person name="Zhu Y."/>
            <person name="Feng Y."/>
            <person name="Jiang X."/>
            <person name="Zhu D."/>
            <person name="Xiang H."/>
            <person name="Feng X."/>
            <person name="Li S."/>
            <person name="Wang J."/>
            <person name="Zhang G."/>
            <person name="Kronforst M.R."/>
            <person name="Wang W."/>
        </authorList>
    </citation>
    <scope>NUCLEOTIDE SEQUENCE [LARGE SCALE GENOMIC DNA]</scope>
    <source>
        <strain evidence="2">Ya'a_city_454_Px</strain>
        <tissue evidence="2">Whole body</tissue>
    </source>
</reference>
<accession>A0A194PS17</accession>
<feature type="region of interest" description="Disordered" evidence="1">
    <location>
        <begin position="120"/>
        <end position="139"/>
    </location>
</feature>
<evidence type="ECO:0000256" key="1">
    <source>
        <dbReference type="SAM" id="MobiDB-lite"/>
    </source>
</evidence>
<keyword evidence="3" id="KW-1185">Reference proteome</keyword>
<evidence type="ECO:0000313" key="2">
    <source>
        <dbReference type="EMBL" id="KPI96236.1"/>
    </source>
</evidence>
<organism evidence="2 3">
    <name type="scientific">Papilio xuthus</name>
    <name type="common">Asian swallowtail butterfly</name>
    <dbReference type="NCBI Taxonomy" id="66420"/>
    <lineage>
        <taxon>Eukaryota</taxon>
        <taxon>Metazoa</taxon>
        <taxon>Ecdysozoa</taxon>
        <taxon>Arthropoda</taxon>
        <taxon>Hexapoda</taxon>
        <taxon>Insecta</taxon>
        <taxon>Pterygota</taxon>
        <taxon>Neoptera</taxon>
        <taxon>Endopterygota</taxon>
        <taxon>Lepidoptera</taxon>
        <taxon>Glossata</taxon>
        <taxon>Ditrysia</taxon>
        <taxon>Papilionoidea</taxon>
        <taxon>Papilionidae</taxon>
        <taxon>Papilioninae</taxon>
        <taxon>Papilio</taxon>
    </lineage>
</organism>
<dbReference type="EMBL" id="KQ459593">
    <property type="protein sequence ID" value="KPI96236.1"/>
    <property type="molecule type" value="Genomic_DNA"/>
</dbReference>
<evidence type="ECO:0000313" key="3">
    <source>
        <dbReference type="Proteomes" id="UP000053268"/>
    </source>
</evidence>
<gene>
    <name evidence="2" type="ORF">RR46_12266</name>
</gene>
<dbReference type="AlphaFoldDB" id="A0A194PS17"/>